<reference evidence="1 2" key="1">
    <citation type="submission" date="2017-01" db="EMBL/GenBank/DDBJ databases">
        <title>Planococcus faecalis genome complete sequence.</title>
        <authorList>
            <person name="Lee P.C."/>
        </authorList>
    </citation>
    <scope>NUCLEOTIDE SEQUENCE [LARGE SCALE GENOMIC DNA]</scope>
    <source>
        <strain evidence="1 2">AJ003</strain>
    </source>
</reference>
<accession>A0ABN4XN12</accession>
<organism evidence="1 2">
    <name type="scientific">Planococcus faecalis</name>
    <dbReference type="NCBI Taxonomy" id="1598147"/>
    <lineage>
        <taxon>Bacteria</taxon>
        <taxon>Bacillati</taxon>
        <taxon>Bacillota</taxon>
        <taxon>Bacilli</taxon>
        <taxon>Bacillales</taxon>
        <taxon>Caryophanaceae</taxon>
        <taxon>Planococcus</taxon>
    </lineage>
</organism>
<dbReference type="RefSeq" id="WP_078080401.1">
    <property type="nucleotide sequence ID" value="NZ_CP019401.1"/>
</dbReference>
<sequence length="68" mass="8104">METWYLESSRNRNQEFVDDILSIQELIIVWGKGWTTLRSLESRDSLKSITIRGESETYLQSEFKKHHS</sequence>
<evidence type="ECO:0000313" key="1">
    <source>
        <dbReference type="EMBL" id="AQU79322.1"/>
    </source>
</evidence>
<protein>
    <submittedName>
        <fullName evidence="1">Uncharacterized protein</fullName>
    </submittedName>
</protein>
<keyword evidence="2" id="KW-1185">Reference proteome</keyword>
<name>A0ABN4XN12_9BACL</name>
<dbReference type="EMBL" id="CP019401">
    <property type="protein sequence ID" value="AQU79322.1"/>
    <property type="molecule type" value="Genomic_DNA"/>
</dbReference>
<dbReference type="InterPro" id="IPR011466">
    <property type="entry name" value="DUF1572"/>
</dbReference>
<dbReference type="Pfam" id="PF07609">
    <property type="entry name" value="DUF1572"/>
    <property type="match status" value="1"/>
</dbReference>
<dbReference type="Proteomes" id="UP000189661">
    <property type="component" value="Chromosome"/>
</dbReference>
<evidence type="ECO:0000313" key="2">
    <source>
        <dbReference type="Proteomes" id="UP000189661"/>
    </source>
</evidence>
<proteinExistence type="predicted"/>
<gene>
    <name evidence="1" type="ORF">AJGP001_08605</name>
</gene>